<dbReference type="EMBL" id="UXUI01010747">
    <property type="protein sequence ID" value="VDD95589.1"/>
    <property type="molecule type" value="Genomic_DNA"/>
</dbReference>
<dbReference type="Proteomes" id="UP000274131">
    <property type="component" value="Unassembled WGS sequence"/>
</dbReference>
<proteinExistence type="predicted"/>
<name>A0A0N4VJJ4_ENTVE</name>
<organism evidence="3">
    <name type="scientific">Enterobius vermicularis</name>
    <name type="common">Human pinworm</name>
    <dbReference type="NCBI Taxonomy" id="51028"/>
    <lineage>
        <taxon>Eukaryota</taxon>
        <taxon>Metazoa</taxon>
        <taxon>Ecdysozoa</taxon>
        <taxon>Nematoda</taxon>
        <taxon>Chromadorea</taxon>
        <taxon>Rhabditida</taxon>
        <taxon>Spirurina</taxon>
        <taxon>Oxyuridomorpha</taxon>
        <taxon>Oxyuroidea</taxon>
        <taxon>Oxyuridae</taxon>
        <taxon>Enterobius</taxon>
    </lineage>
</organism>
<gene>
    <name evidence="1" type="ORF">EVEC_LOCUS10340</name>
</gene>
<evidence type="ECO:0000313" key="2">
    <source>
        <dbReference type="Proteomes" id="UP000274131"/>
    </source>
</evidence>
<protein>
    <submittedName>
        <fullName evidence="1 3">Uncharacterized protein</fullName>
    </submittedName>
</protein>
<reference evidence="1 2" key="2">
    <citation type="submission" date="2018-10" db="EMBL/GenBank/DDBJ databases">
        <authorList>
            <consortium name="Pathogen Informatics"/>
        </authorList>
    </citation>
    <scope>NUCLEOTIDE SEQUENCE [LARGE SCALE GENOMIC DNA]</scope>
</reference>
<dbReference type="WBParaSite" id="EVEC_0001101501-mRNA-1">
    <property type="protein sequence ID" value="EVEC_0001101501-mRNA-1"/>
    <property type="gene ID" value="EVEC_0001101501"/>
</dbReference>
<dbReference type="AlphaFoldDB" id="A0A0N4VJJ4"/>
<keyword evidence="2" id="KW-1185">Reference proteome</keyword>
<evidence type="ECO:0000313" key="3">
    <source>
        <dbReference type="WBParaSite" id="EVEC_0001101501-mRNA-1"/>
    </source>
</evidence>
<sequence>MQDRQRRFVWLEFAPTHELAACEEKKENCRANCTVKLNLELKVDQFRSVMANQLSKAQSVVPLLQSAVMTVR</sequence>
<reference evidence="3" key="1">
    <citation type="submission" date="2017-02" db="UniProtKB">
        <authorList>
            <consortium name="WormBaseParasite"/>
        </authorList>
    </citation>
    <scope>IDENTIFICATION</scope>
</reference>
<evidence type="ECO:0000313" key="1">
    <source>
        <dbReference type="EMBL" id="VDD95589.1"/>
    </source>
</evidence>
<accession>A0A0N4VJJ4</accession>